<reference evidence="1 2" key="1">
    <citation type="submission" date="2024-04" db="EMBL/GenBank/DDBJ databases">
        <authorList>
            <person name="Rising A."/>
            <person name="Reimegard J."/>
            <person name="Sonavane S."/>
            <person name="Akerstrom W."/>
            <person name="Nylinder S."/>
            <person name="Hedman E."/>
            <person name="Kallberg Y."/>
        </authorList>
    </citation>
    <scope>NUCLEOTIDE SEQUENCE [LARGE SCALE GENOMIC DNA]</scope>
</reference>
<organism evidence="1 2">
    <name type="scientific">Larinioides sclopetarius</name>
    <dbReference type="NCBI Taxonomy" id="280406"/>
    <lineage>
        <taxon>Eukaryota</taxon>
        <taxon>Metazoa</taxon>
        <taxon>Ecdysozoa</taxon>
        <taxon>Arthropoda</taxon>
        <taxon>Chelicerata</taxon>
        <taxon>Arachnida</taxon>
        <taxon>Araneae</taxon>
        <taxon>Araneomorphae</taxon>
        <taxon>Entelegynae</taxon>
        <taxon>Araneoidea</taxon>
        <taxon>Araneidae</taxon>
        <taxon>Larinioides</taxon>
    </lineage>
</organism>
<comment type="caution">
    <text evidence="1">The sequence shown here is derived from an EMBL/GenBank/DDBJ whole genome shotgun (WGS) entry which is preliminary data.</text>
</comment>
<dbReference type="InterPro" id="IPR052709">
    <property type="entry name" value="Transposase-MT_Hybrid"/>
</dbReference>
<dbReference type="PANTHER" id="PTHR46060">
    <property type="entry name" value="MARINER MOS1 TRANSPOSASE-LIKE PROTEIN"/>
    <property type="match status" value="1"/>
</dbReference>
<evidence type="ECO:0000313" key="2">
    <source>
        <dbReference type="Proteomes" id="UP001497382"/>
    </source>
</evidence>
<protein>
    <submittedName>
        <fullName evidence="1">Uncharacterized protein</fullName>
    </submittedName>
</protein>
<sequence length="120" mass="13447">MCTNGSPVFEKAGKVFLTIPVAEETATSVSDENSEKMRKLITKDRRLTVRMIADELQINLESVQQIVSQNLGMRKTCCLLVPHHLTDDQKQAHLQASQDFVETADAPPNFLNFIVTEDES</sequence>
<accession>A0AAV1ZSN6</accession>
<keyword evidence="2" id="KW-1185">Reference proteome</keyword>
<dbReference type="EMBL" id="CAXIEN010000075">
    <property type="protein sequence ID" value="CAL1274183.1"/>
    <property type="molecule type" value="Genomic_DNA"/>
</dbReference>
<dbReference type="Proteomes" id="UP001497382">
    <property type="component" value="Unassembled WGS sequence"/>
</dbReference>
<evidence type="ECO:0000313" key="1">
    <source>
        <dbReference type="EMBL" id="CAL1274183.1"/>
    </source>
</evidence>
<dbReference type="PANTHER" id="PTHR46060:SF1">
    <property type="entry name" value="MARINER MOS1 TRANSPOSASE-LIKE PROTEIN"/>
    <property type="match status" value="1"/>
</dbReference>
<name>A0AAV1ZSN6_9ARAC</name>
<dbReference type="AlphaFoldDB" id="A0AAV1ZSN6"/>
<proteinExistence type="predicted"/>
<gene>
    <name evidence="1" type="ORF">LARSCL_LOCUS7334</name>
</gene>